<evidence type="ECO:0000313" key="2">
    <source>
        <dbReference type="EMBL" id="KAF3592597.1"/>
    </source>
</evidence>
<gene>
    <name evidence="2" type="ORF">DY000_02020896</name>
</gene>
<keyword evidence="3" id="KW-1185">Reference proteome</keyword>
<proteinExistence type="predicted"/>
<dbReference type="Proteomes" id="UP000266723">
    <property type="component" value="Unassembled WGS sequence"/>
</dbReference>
<evidence type="ECO:0000313" key="3">
    <source>
        <dbReference type="Proteomes" id="UP000266723"/>
    </source>
</evidence>
<accession>A0ABQ7E6Z9</accession>
<name>A0ABQ7E6Z9_BRACR</name>
<reference evidence="2 3" key="1">
    <citation type="journal article" date="2020" name="BMC Genomics">
        <title>Intraspecific diversification of the crop wild relative Brassica cretica Lam. using demographic model selection.</title>
        <authorList>
            <person name="Kioukis A."/>
            <person name="Michalopoulou V.A."/>
            <person name="Briers L."/>
            <person name="Pirintsos S."/>
            <person name="Studholme D.J."/>
            <person name="Pavlidis P."/>
            <person name="Sarris P.F."/>
        </authorList>
    </citation>
    <scope>NUCLEOTIDE SEQUENCE [LARGE SCALE GENOMIC DNA]</scope>
    <source>
        <strain evidence="3">cv. PFS-1207/04</strain>
    </source>
</reference>
<feature type="region of interest" description="Disordered" evidence="1">
    <location>
        <begin position="39"/>
        <end position="60"/>
    </location>
</feature>
<dbReference type="EMBL" id="QGKV02000299">
    <property type="protein sequence ID" value="KAF3592597.1"/>
    <property type="molecule type" value="Genomic_DNA"/>
</dbReference>
<organism evidence="2 3">
    <name type="scientific">Brassica cretica</name>
    <name type="common">Mustard</name>
    <dbReference type="NCBI Taxonomy" id="69181"/>
    <lineage>
        <taxon>Eukaryota</taxon>
        <taxon>Viridiplantae</taxon>
        <taxon>Streptophyta</taxon>
        <taxon>Embryophyta</taxon>
        <taxon>Tracheophyta</taxon>
        <taxon>Spermatophyta</taxon>
        <taxon>Magnoliopsida</taxon>
        <taxon>eudicotyledons</taxon>
        <taxon>Gunneridae</taxon>
        <taxon>Pentapetalae</taxon>
        <taxon>rosids</taxon>
        <taxon>malvids</taxon>
        <taxon>Brassicales</taxon>
        <taxon>Brassicaceae</taxon>
        <taxon>Brassiceae</taxon>
        <taxon>Brassica</taxon>
    </lineage>
</organism>
<comment type="caution">
    <text evidence="2">The sequence shown here is derived from an EMBL/GenBank/DDBJ whole genome shotgun (WGS) entry which is preliminary data.</text>
</comment>
<protein>
    <submittedName>
        <fullName evidence="2">Uncharacterized protein</fullName>
    </submittedName>
</protein>
<sequence>MFEALKIESMPSCGISMAITTGVADSARCRPMCCNSDSHVGSWRGIDSQEGHSSRSGRNA</sequence>
<evidence type="ECO:0000256" key="1">
    <source>
        <dbReference type="SAM" id="MobiDB-lite"/>
    </source>
</evidence>